<dbReference type="InterPro" id="IPR001969">
    <property type="entry name" value="Aspartic_peptidase_AS"/>
</dbReference>
<name>A0A2T9Z939_9FUNG</name>
<dbReference type="AlphaFoldDB" id="A0A2T9Z939"/>
<keyword evidence="2" id="KW-0479">Metal-binding</keyword>
<feature type="non-terminal residue" evidence="5">
    <location>
        <position position="583"/>
    </location>
</feature>
<reference evidence="5 6" key="1">
    <citation type="journal article" date="2018" name="MBio">
        <title>Comparative Genomics Reveals the Core Gene Toolbox for the Fungus-Insect Symbiosis.</title>
        <authorList>
            <person name="Wang Y."/>
            <person name="Stata M."/>
            <person name="Wang W."/>
            <person name="Stajich J.E."/>
            <person name="White M.M."/>
            <person name="Moncalvo J.M."/>
        </authorList>
    </citation>
    <scope>NUCLEOTIDE SEQUENCE [LARGE SCALE GENOMIC DNA]</scope>
    <source>
        <strain evidence="5 6">SC-DP-2</strain>
    </source>
</reference>
<proteinExistence type="predicted"/>
<evidence type="ECO:0000259" key="4">
    <source>
        <dbReference type="PROSITE" id="PS50158"/>
    </source>
</evidence>
<dbReference type="GO" id="GO:0003676">
    <property type="term" value="F:nucleic acid binding"/>
    <property type="evidence" value="ECO:0007669"/>
    <property type="project" value="InterPro"/>
</dbReference>
<keyword evidence="2" id="KW-0862">Zinc</keyword>
<feature type="region of interest" description="Disordered" evidence="3">
    <location>
        <begin position="339"/>
        <end position="369"/>
    </location>
</feature>
<dbReference type="OrthoDB" id="5533480at2759"/>
<dbReference type="InterPro" id="IPR001878">
    <property type="entry name" value="Znf_CCHC"/>
</dbReference>
<dbReference type="Pfam" id="PF00098">
    <property type="entry name" value="zf-CCHC"/>
    <property type="match status" value="1"/>
</dbReference>
<feature type="region of interest" description="Disordered" evidence="3">
    <location>
        <begin position="396"/>
        <end position="428"/>
    </location>
</feature>
<evidence type="ECO:0000256" key="2">
    <source>
        <dbReference type="PROSITE-ProRule" id="PRU00047"/>
    </source>
</evidence>
<dbReference type="Pfam" id="PF13650">
    <property type="entry name" value="Asp_protease_2"/>
    <property type="match status" value="1"/>
</dbReference>
<dbReference type="GO" id="GO:0004190">
    <property type="term" value="F:aspartic-type endopeptidase activity"/>
    <property type="evidence" value="ECO:0007669"/>
    <property type="project" value="UniProtKB-KW"/>
</dbReference>
<feature type="domain" description="CCHC-type" evidence="4">
    <location>
        <begin position="382"/>
        <end position="397"/>
    </location>
</feature>
<dbReference type="Gene3D" id="4.10.60.10">
    <property type="entry name" value="Zinc finger, CCHC-type"/>
    <property type="match status" value="1"/>
</dbReference>
<dbReference type="SUPFAM" id="SSF57756">
    <property type="entry name" value="Retrovirus zinc finger-like domains"/>
    <property type="match status" value="1"/>
</dbReference>
<evidence type="ECO:0000256" key="3">
    <source>
        <dbReference type="SAM" id="MobiDB-lite"/>
    </source>
</evidence>
<gene>
    <name evidence="5" type="ORF">BB560_004544</name>
</gene>
<dbReference type="EMBL" id="MBFS01001417">
    <property type="protein sequence ID" value="PVV01055.1"/>
    <property type="molecule type" value="Genomic_DNA"/>
</dbReference>
<dbReference type="InterPro" id="IPR021109">
    <property type="entry name" value="Peptidase_aspartic_dom_sf"/>
</dbReference>
<dbReference type="Gene3D" id="2.40.70.10">
    <property type="entry name" value="Acid Proteases"/>
    <property type="match status" value="1"/>
</dbReference>
<dbReference type="STRING" id="133381.A0A2T9Z939"/>
<dbReference type="PROSITE" id="PS50158">
    <property type="entry name" value="ZF_CCHC"/>
    <property type="match status" value="1"/>
</dbReference>
<protein>
    <recommendedName>
        <fullName evidence="4">CCHC-type domain-containing protein</fullName>
    </recommendedName>
</protein>
<evidence type="ECO:0000313" key="5">
    <source>
        <dbReference type="EMBL" id="PVV01055.1"/>
    </source>
</evidence>
<dbReference type="CDD" id="cd00303">
    <property type="entry name" value="retropepsin_like"/>
    <property type="match status" value="1"/>
</dbReference>
<keyword evidence="1" id="KW-0645">Protease</keyword>
<keyword evidence="6" id="KW-1185">Reference proteome</keyword>
<dbReference type="PANTHER" id="PTHR46888">
    <property type="entry name" value="ZINC KNUCKLE DOMAINCONTAINING PROTEIN-RELATED"/>
    <property type="match status" value="1"/>
</dbReference>
<comment type="caution">
    <text evidence="5">The sequence shown here is derived from an EMBL/GenBank/DDBJ whole genome shotgun (WGS) entry which is preliminary data.</text>
</comment>
<feature type="compositionally biased region" description="Basic and acidic residues" evidence="3">
    <location>
        <begin position="411"/>
        <end position="421"/>
    </location>
</feature>
<dbReference type="GO" id="GO:0008270">
    <property type="term" value="F:zinc ion binding"/>
    <property type="evidence" value="ECO:0007669"/>
    <property type="project" value="UniProtKB-KW"/>
</dbReference>
<evidence type="ECO:0000313" key="6">
    <source>
        <dbReference type="Proteomes" id="UP000245609"/>
    </source>
</evidence>
<keyword evidence="1" id="KW-0378">Hydrolase</keyword>
<feature type="compositionally biased region" description="Polar residues" evidence="3">
    <location>
        <begin position="339"/>
        <end position="357"/>
    </location>
</feature>
<evidence type="ECO:0000256" key="1">
    <source>
        <dbReference type="ARBA" id="ARBA00022750"/>
    </source>
</evidence>
<accession>A0A2T9Z939</accession>
<dbReference type="SMART" id="SM00343">
    <property type="entry name" value="ZnF_C2HC"/>
    <property type="match status" value="1"/>
</dbReference>
<dbReference type="PROSITE" id="PS00141">
    <property type="entry name" value="ASP_PROTEASE"/>
    <property type="match status" value="1"/>
</dbReference>
<dbReference type="Proteomes" id="UP000245609">
    <property type="component" value="Unassembled WGS sequence"/>
</dbReference>
<keyword evidence="2" id="KW-0863">Zinc-finger</keyword>
<dbReference type="GO" id="GO:0006508">
    <property type="term" value="P:proteolysis"/>
    <property type="evidence" value="ECO:0007669"/>
    <property type="project" value="InterPro"/>
</dbReference>
<dbReference type="SUPFAM" id="SSF50630">
    <property type="entry name" value="Acid proteases"/>
    <property type="match status" value="1"/>
</dbReference>
<keyword evidence="1" id="KW-0064">Aspartyl protease</keyword>
<dbReference type="InterPro" id="IPR036875">
    <property type="entry name" value="Znf_CCHC_sf"/>
</dbReference>
<organism evidence="5 6">
    <name type="scientific">Smittium megazygosporum</name>
    <dbReference type="NCBI Taxonomy" id="133381"/>
    <lineage>
        <taxon>Eukaryota</taxon>
        <taxon>Fungi</taxon>
        <taxon>Fungi incertae sedis</taxon>
        <taxon>Zoopagomycota</taxon>
        <taxon>Kickxellomycotina</taxon>
        <taxon>Harpellomycetes</taxon>
        <taxon>Harpellales</taxon>
        <taxon>Legeriomycetaceae</taxon>
        <taxon>Smittium</taxon>
    </lineage>
</organism>
<dbReference type="PANTHER" id="PTHR46888:SF1">
    <property type="entry name" value="RIBONUCLEASE H"/>
    <property type="match status" value="1"/>
</dbReference>
<sequence>MSDIPVQVTAAQIADANELLQTKETEISALSQQLVDGESQFNSLVEEHSKLEEKFNNLLSAYNLVETEVAQLKQGLESESRLRLEVSVNYEKTKAEYAAKCEQLALKEAELYKKMMKLSQKGGPSISSGTIALSNVPRIPAFDGQPISFNRWISGVDELFANYPELTDFQKRILVVDSLKGEARSWYNAEPDANISSWDSIRKALAKQFGGAESLSMALDKIYTLQLTEKSDFNSFIQQIRPSIKIVTGKNDNLAIVMLRKQIDPSIRKYLPEVANESFEQFENRLKAQLSEMQAKSVRAHNDRQSAMDIDPVVAVMKNKDGDYYAAAQLYQNRHRFQSGSSNRFSNTQFRNYAQRSTKPHSRENTTMTKAQFDEYVRNSTCYNCGQKGHLRSACPNPHKSFRFMNPPPEPPDKNSDRNSIDTDNQNQNISSKTFAINFTTDEFSENVLPPTALTTLNLHLNENLCFKLNATINNISVFALLDSGSQITSITTALADKLGLPSSTHTPIKLKLGDNSTAKTSDKLVTADICFGNTTYPTTFRVMPSQPLDIILGANFIFASKVSYDPMNMKINFKQGDKYDVF</sequence>